<protein>
    <submittedName>
        <fullName evidence="2">Alpha/beta fold hydrolase</fullName>
    </submittedName>
</protein>
<evidence type="ECO:0000313" key="3">
    <source>
        <dbReference type="Proteomes" id="UP000517547"/>
    </source>
</evidence>
<keyword evidence="2" id="KW-0378">Hydrolase</keyword>
<comment type="caution">
    <text evidence="2">The sequence shown here is derived from an EMBL/GenBank/DDBJ whole genome shotgun (WGS) entry which is preliminary data.</text>
</comment>
<dbReference type="Pfam" id="PF00561">
    <property type="entry name" value="Abhydrolase_1"/>
    <property type="match status" value="1"/>
</dbReference>
<dbReference type="Gene3D" id="3.40.50.1820">
    <property type="entry name" value="alpha/beta hydrolase"/>
    <property type="match status" value="1"/>
</dbReference>
<feature type="domain" description="AB hydrolase-1" evidence="1">
    <location>
        <begin position="62"/>
        <end position="296"/>
    </location>
</feature>
<accession>A0A7Y8CC07</accession>
<dbReference type="GeneID" id="57659000"/>
<dbReference type="PANTHER" id="PTHR43798:SF33">
    <property type="entry name" value="HYDROLASE, PUTATIVE (AFU_ORTHOLOGUE AFUA_2G14860)-RELATED"/>
    <property type="match status" value="1"/>
</dbReference>
<evidence type="ECO:0000313" key="2">
    <source>
        <dbReference type="EMBL" id="NWC13319.1"/>
    </source>
</evidence>
<name>A0A7Y8CC07_9PSED</name>
<dbReference type="InterPro" id="IPR000073">
    <property type="entry name" value="AB_hydrolase_1"/>
</dbReference>
<dbReference type="RefSeq" id="WP_017128613.1">
    <property type="nucleotide sequence ID" value="NZ_JACAOR010000001.1"/>
</dbReference>
<evidence type="ECO:0000259" key="1">
    <source>
        <dbReference type="Pfam" id="PF00561"/>
    </source>
</evidence>
<reference evidence="2 3" key="1">
    <citation type="submission" date="2020-04" db="EMBL/GenBank/DDBJ databases">
        <title>Molecular characterization of pseudomonads from Agaricus bisporus reveal novel blotch 2 pathogens in Western Europe.</title>
        <authorList>
            <person name="Taparia T."/>
            <person name="Krijger M."/>
            <person name="Haynes E."/>
            <person name="Elpinstone J.G."/>
            <person name="Noble R."/>
            <person name="Van Der Wolf J."/>
        </authorList>
    </citation>
    <scope>NUCLEOTIDE SEQUENCE [LARGE SCALE GENOMIC DNA]</scope>
    <source>
        <strain evidence="2 3">IPO3738</strain>
    </source>
</reference>
<dbReference type="EMBL" id="JACAQE010000002">
    <property type="protein sequence ID" value="NWC13319.1"/>
    <property type="molecule type" value="Genomic_DNA"/>
</dbReference>
<dbReference type="Proteomes" id="UP000517547">
    <property type="component" value="Unassembled WGS sequence"/>
</dbReference>
<dbReference type="SUPFAM" id="SSF53474">
    <property type="entry name" value="alpha/beta-Hydrolases"/>
    <property type="match status" value="1"/>
</dbReference>
<dbReference type="GO" id="GO:0016787">
    <property type="term" value="F:hydrolase activity"/>
    <property type="evidence" value="ECO:0007669"/>
    <property type="project" value="UniProtKB-KW"/>
</dbReference>
<dbReference type="PANTHER" id="PTHR43798">
    <property type="entry name" value="MONOACYLGLYCEROL LIPASE"/>
    <property type="match status" value="1"/>
</dbReference>
<organism evidence="2 3">
    <name type="scientific">Pseudomonas gingeri</name>
    <dbReference type="NCBI Taxonomy" id="117681"/>
    <lineage>
        <taxon>Bacteria</taxon>
        <taxon>Pseudomonadati</taxon>
        <taxon>Pseudomonadota</taxon>
        <taxon>Gammaproteobacteria</taxon>
        <taxon>Pseudomonadales</taxon>
        <taxon>Pseudomonadaceae</taxon>
        <taxon>Pseudomonas</taxon>
    </lineage>
</organism>
<proteinExistence type="predicted"/>
<dbReference type="GO" id="GO:0016020">
    <property type="term" value="C:membrane"/>
    <property type="evidence" value="ECO:0007669"/>
    <property type="project" value="TreeGrafter"/>
</dbReference>
<sequence>MSTIICSEFRIPSDTPGIELYVRNKHRADRETWTGEKTVLFVAGSTYPASSTFDLPLDGLSWMDQLAQQGYDTYLVDVRGYGRSSKPPEMLQPAEHNPPVVRAPVATRDVATAAAFVRQRRGVSRINLIGWSWGTSLMARYTAEHNEAVVKLVLVAPQWTRDTPSLADSGGTLGAYRVVKRTDAKARWLNGVPAERQTAVLPEAWFEAWADATFGPGESQLDAPNGTVQDTREFWAAGRSLYDPSLIRVPVLIVHADGDRDCPLELSRAVFSKLTNAAYRRWVEIGEGTHSVFMERNRWQVIGAVQAFLDERAPY</sequence>
<dbReference type="AlphaFoldDB" id="A0A7Y8CC07"/>
<dbReference type="InterPro" id="IPR050266">
    <property type="entry name" value="AB_hydrolase_sf"/>
</dbReference>
<dbReference type="InterPro" id="IPR029058">
    <property type="entry name" value="AB_hydrolase_fold"/>
</dbReference>
<gene>
    <name evidence="2" type="ORF">HX845_06705</name>
</gene>